<protein>
    <submittedName>
        <fullName evidence="2">Uncharacterized protein</fullName>
    </submittedName>
</protein>
<dbReference type="PATRIC" id="fig|1246995.3.peg.565"/>
<dbReference type="EMBL" id="CP006272">
    <property type="protein sequence ID" value="AGZ38852.1"/>
    <property type="molecule type" value="Genomic_DNA"/>
</dbReference>
<reference evidence="2 3" key="1">
    <citation type="journal article" date="2014" name="J. Biotechnol.">
        <title>Complete genome sequence of the actinobacterium Actinoplanes friuliensis HAG 010964, producer of the lipopeptide antibiotic friulimycin.</title>
        <authorList>
            <person name="Ruckert C."/>
            <person name="Szczepanowski R."/>
            <person name="Albersmeier A."/>
            <person name="Goesmann A."/>
            <person name="Fischer N."/>
            <person name="Steinkamper A."/>
            <person name="Puhler A."/>
            <person name="Biener R."/>
            <person name="Schwartz D."/>
            <person name="Kalinowski J."/>
        </authorList>
    </citation>
    <scope>NUCLEOTIDE SEQUENCE [LARGE SCALE GENOMIC DNA]</scope>
    <source>
        <strain evidence="2 3">DSM 7358</strain>
    </source>
</reference>
<dbReference type="STRING" id="1246995.AFR_02815"/>
<proteinExistence type="predicted"/>
<dbReference type="AlphaFoldDB" id="U5VPW6"/>
<dbReference type="RefSeq" id="WP_023357795.1">
    <property type="nucleotide sequence ID" value="NC_022657.1"/>
</dbReference>
<dbReference type="Proteomes" id="UP000017746">
    <property type="component" value="Chromosome"/>
</dbReference>
<dbReference type="OrthoDB" id="3288664at2"/>
<evidence type="ECO:0000256" key="1">
    <source>
        <dbReference type="SAM" id="MobiDB-lite"/>
    </source>
</evidence>
<sequence>MIGAWFATDYDVAPAVIELPVDVTSGRHEGVCIVDQVVRGTGIVGRVTGDYGAVGLKVSSPGYATRVTIQVQLDELATRWWSDRVRPSITAPELPRLVLVRAQGELRGAALLARRQGLRRAGSAKATVSFDLTAAELDGDGLLMVELAEPPRPAWTSGRIAARAALGVRIDTISVRPQQPSAADDSRSDPSGCDLALLPANPPERFRLEVGPVPPAPPLPRSPSTRLTRRKPARAGFKVLRAARRAGTRVVAEVAKSRPGSGLSVHAVDLQTGAAVPVEVLSHGSGHVDLRLAGPAAGPVLLGLEQGDRGLSCRVVP</sequence>
<organism evidence="2 3">
    <name type="scientific">Actinoplanes friuliensis DSM 7358</name>
    <dbReference type="NCBI Taxonomy" id="1246995"/>
    <lineage>
        <taxon>Bacteria</taxon>
        <taxon>Bacillati</taxon>
        <taxon>Actinomycetota</taxon>
        <taxon>Actinomycetes</taxon>
        <taxon>Micromonosporales</taxon>
        <taxon>Micromonosporaceae</taxon>
        <taxon>Actinoplanes</taxon>
    </lineage>
</organism>
<gene>
    <name evidence="2" type="ORF">AFR_02815</name>
</gene>
<evidence type="ECO:0000313" key="2">
    <source>
        <dbReference type="EMBL" id="AGZ38852.1"/>
    </source>
</evidence>
<feature type="region of interest" description="Disordered" evidence="1">
    <location>
        <begin position="175"/>
        <end position="230"/>
    </location>
</feature>
<evidence type="ECO:0000313" key="3">
    <source>
        <dbReference type="Proteomes" id="UP000017746"/>
    </source>
</evidence>
<dbReference type="eggNOG" id="ENOG5032ZNN">
    <property type="taxonomic scope" value="Bacteria"/>
</dbReference>
<feature type="compositionally biased region" description="Pro residues" evidence="1">
    <location>
        <begin position="212"/>
        <end position="221"/>
    </location>
</feature>
<dbReference type="HOGENOM" id="CLU_727501_0_0_11"/>
<dbReference type="KEGG" id="afs:AFR_02815"/>
<accession>U5VPW6</accession>
<keyword evidence="3" id="KW-1185">Reference proteome</keyword>
<name>U5VPW6_9ACTN</name>